<keyword evidence="2" id="KW-0732">Signal</keyword>
<dbReference type="AlphaFoldDB" id="A0A7V5PNC7"/>
<accession>A0A7V5PNC7</accession>
<evidence type="ECO:0000256" key="2">
    <source>
        <dbReference type="SAM" id="SignalP"/>
    </source>
</evidence>
<organism evidence="3">
    <name type="scientific">Caldithrix abyssi</name>
    <dbReference type="NCBI Taxonomy" id="187145"/>
    <lineage>
        <taxon>Bacteria</taxon>
        <taxon>Pseudomonadati</taxon>
        <taxon>Calditrichota</taxon>
        <taxon>Calditrichia</taxon>
        <taxon>Calditrichales</taxon>
        <taxon>Calditrichaceae</taxon>
        <taxon>Caldithrix</taxon>
    </lineage>
</organism>
<proteinExistence type="predicted"/>
<protein>
    <submittedName>
        <fullName evidence="3">Uncharacterized protein</fullName>
    </submittedName>
</protein>
<comment type="caution">
    <text evidence="3">The sequence shown here is derived from an EMBL/GenBank/DDBJ whole genome shotgun (WGS) entry which is preliminary data.</text>
</comment>
<evidence type="ECO:0000313" key="3">
    <source>
        <dbReference type="EMBL" id="HHJ51850.1"/>
    </source>
</evidence>
<keyword evidence="1" id="KW-0175">Coiled coil</keyword>
<dbReference type="EMBL" id="DROD01000108">
    <property type="protein sequence ID" value="HHJ51850.1"/>
    <property type="molecule type" value="Genomic_DNA"/>
</dbReference>
<feature type="coiled-coil region" evidence="1">
    <location>
        <begin position="347"/>
        <end position="385"/>
    </location>
</feature>
<name>A0A7V5PNC7_CALAY</name>
<feature type="signal peptide" evidence="2">
    <location>
        <begin position="1"/>
        <end position="18"/>
    </location>
</feature>
<dbReference type="Proteomes" id="UP000886124">
    <property type="component" value="Unassembled WGS sequence"/>
</dbReference>
<gene>
    <name evidence="3" type="ORF">ENJ89_01535</name>
</gene>
<reference evidence="3" key="1">
    <citation type="journal article" date="2020" name="mSystems">
        <title>Genome- and Community-Level Interaction Insights into Carbon Utilization and Element Cycling Functions of Hydrothermarchaeota in Hydrothermal Sediment.</title>
        <authorList>
            <person name="Zhou Z."/>
            <person name="Liu Y."/>
            <person name="Xu W."/>
            <person name="Pan J."/>
            <person name="Luo Z.H."/>
            <person name="Li M."/>
        </authorList>
    </citation>
    <scope>NUCLEOTIDE SEQUENCE [LARGE SCALE GENOMIC DNA]</scope>
    <source>
        <strain evidence="3">HyVt-527</strain>
    </source>
</reference>
<sequence>MRNISLVIFLLVSVAAFAQPPLGSRSMIHTQSARTFDSGRLEVHSNMNFFTRATEFIGSGQAPSNFHAVNYWLVAGNLAITYGILDNLDFTIAPRVYQDTHYKNEYNLPGDIFMSLKLGSFAFMRRHFYGGLMANVRLGTGEVHNYPFTEYASGATEYGFTGALSYFLDPYLPDRSFNAHLNLGWWNHNEAGKPVFKFEAPYGSHQVGDELIATKNSMEFQYAFGLVYPTAMFNYNLEFYGISYITEPDEFVYSRENYMYLTPSIRYKAFSWVSMDLGIDIRLSKDENTTQGVPNKTPERLNLPNYAAWRVHMGLNITLLPFTATKKTPAQVEREQFNKRVEFFQKIVQEREKAEDVQQELDRLKEERQEAEKELEELKQILEEQNQ</sequence>
<feature type="chain" id="PRO_5030566687" evidence="2">
    <location>
        <begin position="19"/>
        <end position="387"/>
    </location>
</feature>
<evidence type="ECO:0000256" key="1">
    <source>
        <dbReference type="SAM" id="Coils"/>
    </source>
</evidence>